<comment type="similarity">
    <text evidence="1">Belongs to the short-chain dehydrogenases/reductases (SDR) family.</text>
</comment>
<proteinExistence type="inferred from homology"/>
<dbReference type="SUPFAM" id="SSF51735">
    <property type="entry name" value="NAD(P)-binding Rossmann-fold domains"/>
    <property type="match status" value="1"/>
</dbReference>
<evidence type="ECO:0000313" key="4">
    <source>
        <dbReference type="Proteomes" id="UP001431209"/>
    </source>
</evidence>
<dbReference type="InterPro" id="IPR036291">
    <property type="entry name" value="NAD(P)-bd_dom_sf"/>
</dbReference>
<dbReference type="InterPro" id="IPR002347">
    <property type="entry name" value="SDR_fam"/>
</dbReference>
<evidence type="ECO:0000313" key="3">
    <source>
        <dbReference type="EMBL" id="KAL0482020.1"/>
    </source>
</evidence>
<dbReference type="EMBL" id="JAOPGA020000807">
    <property type="protein sequence ID" value="KAL0482020.1"/>
    <property type="molecule type" value="Genomic_DNA"/>
</dbReference>
<evidence type="ECO:0000256" key="1">
    <source>
        <dbReference type="ARBA" id="ARBA00006484"/>
    </source>
</evidence>
<dbReference type="CDD" id="cd05233">
    <property type="entry name" value="SDR_c"/>
    <property type="match status" value="1"/>
</dbReference>
<dbReference type="PANTHER" id="PTHR42901:SF1">
    <property type="entry name" value="ALCOHOL DEHYDROGENASE"/>
    <property type="match status" value="1"/>
</dbReference>
<reference evidence="3 4" key="1">
    <citation type="submission" date="2024-03" db="EMBL/GenBank/DDBJ databases">
        <title>The Acrasis kona genome and developmental transcriptomes reveal deep origins of eukaryotic multicellular pathways.</title>
        <authorList>
            <person name="Sheikh S."/>
            <person name="Fu C.-J."/>
            <person name="Brown M.W."/>
            <person name="Baldauf S.L."/>
        </authorList>
    </citation>
    <scope>NUCLEOTIDE SEQUENCE [LARGE SCALE GENOMIC DNA]</scope>
    <source>
        <strain evidence="3 4">ATCC MYA-3509</strain>
    </source>
</reference>
<organism evidence="3 4">
    <name type="scientific">Acrasis kona</name>
    <dbReference type="NCBI Taxonomy" id="1008807"/>
    <lineage>
        <taxon>Eukaryota</taxon>
        <taxon>Discoba</taxon>
        <taxon>Heterolobosea</taxon>
        <taxon>Tetramitia</taxon>
        <taxon>Eutetramitia</taxon>
        <taxon>Acrasidae</taxon>
        <taxon>Acrasis</taxon>
    </lineage>
</organism>
<dbReference type="Proteomes" id="UP001431209">
    <property type="component" value="Unassembled WGS sequence"/>
</dbReference>
<keyword evidence="2" id="KW-0560">Oxidoreductase</keyword>
<dbReference type="PANTHER" id="PTHR42901">
    <property type="entry name" value="ALCOHOL DEHYDROGENASE"/>
    <property type="match status" value="1"/>
</dbReference>
<keyword evidence="4" id="KW-1185">Reference proteome</keyword>
<comment type="caution">
    <text evidence="3">The sequence shown here is derived from an EMBL/GenBank/DDBJ whole genome shotgun (WGS) entry which is preliminary data.</text>
</comment>
<evidence type="ECO:0000256" key="2">
    <source>
        <dbReference type="ARBA" id="ARBA00023002"/>
    </source>
</evidence>
<dbReference type="Pfam" id="PF00106">
    <property type="entry name" value="adh_short"/>
    <property type="match status" value="1"/>
</dbReference>
<dbReference type="Gene3D" id="3.40.50.720">
    <property type="entry name" value="NAD(P)-binding Rossmann-like Domain"/>
    <property type="match status" value="1"/>
</dbReference>
<dbReference type="AlphaFoldDB" id="A0AAW2YY08"/>
<sequence length="304" mass="34714">MIIILCFVLGASVFLAWHFLEYNFIKKYAIETNFVRQNCLITGGSSGIGLEIARFFIRDGFNVFIISIEDEDNTKKAKQYLQKFNIHNVTISFIHFDLSSGDDQREELWRKLTNNNKIKISHLVNNAGFGVLGPFSSVSWQDHSRCIEVNVRAMSHLSHMFIRQKEIQVRRIMHTSSIGSLYPCSNFLVYGCTKSFIKNMSYGLRCESNCHNQESKLTITTLLPGVTSTPLLTKSKFNSANFFNILPVLSAEDVAQCAYYHMMCGHSYAIPGLFNKFVVFGLMFCPEWISSRLSEMMMRLPTKG</sequence>
<protein>
    <submittedName>
        <fullName evidence="3">Uncharacterized protein</fullName>
    </submittedName>
</protein>
<dbReference type="PRINTS" id="PR00081">
    <property type="entry name" value="GDHRDH"/>
</dbReference>
<accession>A0AAW2YY08</accession>
<dbReference type="PROSITE" id="PS00061">
    <property type="entry name" value="ADH_SHORT"/>
    <property type="match status" value="1"/>
</dbReference>
<name>A0AAW2YY08_9EUKA</name>
<gene>
    <name evidence="3" type="ORF">AKO1_013295</name>
</gene>
<dbReference type="InterPro" id="IPR020904">
    <property type="entry name" value="Sc_DH/Rdtase_CS"/>
</dbReference>
<dbReference type="GO" id="GO:0016491">
    <property type="term" value="F:oxidoreductase activity"/>
    <property type="evidence" value="ECO:0007669"/>
    <property type="project" value="UniProtKB-KW"/>
</dbReference>